<keyword evidence="3" id="KW-1185">Reference proteome</keyword>
<organism evidence="2 3">
    <name type="scientific">Yoonia phaeophyticola</name>
    <dbReference type="NCBI Taxonomy" id="3137369"/>
    <lineage>
        <taxon>Bacteria</taxon>
        <taxon>Pseudomonadati</taxon>
        <taxon>Pseudomonadota</taxon>
        <taxon>Alphaproteobacteria</taxon>
        <taxon>Rhodobacterales</taxon>
        <taxon>Paracoccaceae</taxon>
        <taxon>Yoonia</taxon>
    </lineage>
</organism>
<evidence type="ECO:0000256" key="1">
    <source>
        <dbReference type="SAM" id="MobiDB-lite"/>
    </source>
</evidence>
<accession>A0ABZ2V4D1</accession>
<feature type="region of interest" description="Disordered" evidence="1">
    <location>
        <begin position="1"/>
        <end position="60"/>
    </location>
</feature>
<dbReference type="RefSeq" id="WP_341367412.1">
    <property type="nucleotide sequence ID" value="NZ_CP150951.2"/>
</dbReference>
<reference evidence="3" key="1">
    <citation type="submission" date="2024-04" db="EMBL/GenBank/DDBJ databases">
        <title>Phylogenomic analyses of a clade within the roseobacter group suggest taxonomic reassignments of species of the genera Aestuariivita, Citreicella, Loktanella, Nautella, Pelagibaca, Ruegeria, Thalassobius, Thiobacimonas and Tropicibacter, and the proposal o.</title>
        <authorList>
            <person name="Jeon C.O."/>
        </authorList>
    </citation>
    <scope>NUCLEOTIDE SEQUENCE [LARGE SCALE GENOMIC DNA]</scope>
    <source>
        <strain evidence="3">BS5-3</strain>
    </source>
</reference>
<name>A0ABZ2V4D1_9RHOB</name>
<feature type="compositionally biased region" description="Basic and acidic residues" evidence="1">
    <location>
        <begin position="37"/>
        <end position="49"/>
    </location>
</feature>
<gene>
    <name evidence="2" type="ORF">AABB29_01160</name>
</gene>
<sequence>MPVRQFTLEDAFSSNDKESDQTRHPANDNDAGPCSERFPKVDDILDRLTDSMPLADPQDD</sequence>
<dbReference type="EMBL" id="CP150951">
    <property type="protein sequence ID" value="WZC49302.1"/>
    <property type="molecule type" value="Genomic_DNA"/>
</dbReference>
<dbReference type="Proteomes" id="UP001440612">
    <property type="component" value="Chromosome"/>
</dbReference>
<evidence type="ECO:0000313" key="2">
    <source>
        <dbReference type="EMBL" id="WZC49302.1"/>
    </source>
</evidence>
<feature type="compositionally biased region" description="Basic and acidic residues" evidence="1">
    <location>
        <begin position="15"/>
        <end position="27"/>
    </location>
</feature>
<proteinExistence type="predicted"/>
<evidence type="ECO:0000313" key="3">
    <source>
        <dbReference type="Proteomes" id="UP001440612"/>
    </source>
</evidence>
<protein>
    <submittedName>
        <fullName evidence="2">Uncharacterized protein</fullName>
    </submittedName>
</protein>